<dbReference type="STRING" id="1796606.A2G96_23685"/>
<dbReference type="Gene3D" id="3.40.190.10">
    <property type="entry name" value="Periplasmic binding protein-like II"/>
    <property type="match status" value="2"/>
</dbReference>
<evidence type="ECO:0000256" key="3">
    <source>
        <dbReference type="ARBA" id="ARBA00023125"/>
    </source>
</evidence>
<dbReference type="InterPro" id="IPR036388">
    <property type="entry name" value="WH-like_DNA-bd_sf"/>
</dbReference>
<dbReference type="InterPro" id="IPR005119">
    <property type="entry name" value="LysR_subst-bd"/>
</dbReference>
<dbReference type="PANTHER" id="PTHR30346">
    <property type="entry name" value="TRANSCRIPTIONAL DUAL REGULATOR HCAR-RELATED"/>
    <property type="match status" value="1"/>
</dbReference>
<protein>
    <submittedName>
        <fullName evidence="6">LysR family transcriptional regulator</fullName>
    </submittedName>
</protein>
<dbReference type="InterPro" id="IPR036390">
    <property type="entry name" value="WH_DNA-bd_sf"/>
</dbReference>
<dbReference type="Pfam" id="PF00126">
    <property type="entry name" value="HTH_1"/>
    <property type="match status" value="1"/>
</dbReference>
<evidence type="ECO:0000256" key="1">
    <source>
        <dbReference type="ARBA" id="ARBA00009437"/>
    </source>
</evidence>
<keyword evidence="4" id="KW-0804">Transcription</keyword>
<keyword evidence="7" id="KW-1185">Reference proteome</keyword>
<evidence type="ECO:0000313" key="6">
    <source>
        <dbReference type="EMBL" id="AMR80835.1"/>
    </source>
</evidence>
<dbReference type="GO" id="GO:0032993">
    <property type="term" value="C:protein-DNA complex"/>
    <property type="evidence" value="ECO:0007669"/>
    <property type="project" value="TreeGrafter"/>
</dbReference>
<keyword evidence="3" id="KW-0238">DNA-binding</keyword>
<dbReference type="InterPro" id="IPR000847">
    <property type="entry name" value="LysR_HTH_N"/>
</dbReference>
<dbReference type="KEGG" id="cnan:A2G96_23685"/>
<sequence length="299" mass="32324">MKLETFHTLEAVLQTGTFAGAARQGNVTPSAVSMQMKQLEQYLGKPLFDRSGLQARPNQLAHEVADTMRQALQNLESLRAGGGLVVEGVVRLGVIESLQPIVLPGIVRYVRERHPRLDLRLVRGRSSSLTASVKAGEIDAALVAQPASGGSARLRWTPMLRRELVMIAPPAATESNVGSLFRQYDWIRYDRNTVSGAMAAQYVHAHVAEIRGTLEFDSAPAIVAMVSGGLGVSILQGPDPALVQNYPVRLVRLGRAAPVLTLALVTRKGDDDNRSVAAVRDAMRLALAAYQRQQAAGRH</sequence>
<comment type="similarity">
    <text evidence="1">Belongs to the LysR transcriptional regulatory family.</text>
</comment>
<dbReference type="Pfam" id="PF03466">
    <property type="entry name" value="LysR_substrate"/>
    <property type="match status" value="1"/>
</dbReference>
<dbReference type="OrthoDB" id="8707631at2"/>
<dbReference type="Proteomes" id="UP000075238">
    <property type="component" value="Chromosome 2"/>
</dbReference>
<dbReference type="Gene3D" id="1.10.10.10">
    <property type="entry name" value="Winged helix-like DNA-binding domain superfamily/Winged helix DNA-binding domain"/>
    <property type="match status" value="1"/>
</dbReference>
<dbReference type="PANTHER" id="PTHR30346:SF28">
    <property type="entry name" value="HTH-TYPE TRANSCRIPTIONAL REGULATOR CYNR"/>
    <property type="match status" value="1"/>
</dbReference>
<dbReference type="EMBL" id="CP014845">
    <property type="protein sequence ID" value="AMR80835.1"/>
    <property type="molecule type" value="Genomic_DNA"/>
</dbReference>
<evidence type="ECO:0000256" key="2">
    <source>
        <dbReference type="ARBA" id="ARBA00023015"/>
    </source>
</evidence>
<dbReference type="AlphaFoldDB" id="A0A142JRX3"/>
<accession>A0A142JRX3</accession>
<evidence type="ECO:0000313" key="7">
    <source>
        <dbReference type="Proteomes" id="UP000075238"/>
    </source>
</evidence>
<reference evidence="6 7" key="1">
    <citation type="submission" date="2016-03" db="EMBL/GenBank/DDBJ databases">
        <title>Complete genome sequence of a novel chlorpyrifos degrading bacterium, Cupriavidus nantongensis sp. X1.</title>
        <authorList>
            <person name="Fang L."/>
        </authorList>
    </citation>
    <scope>NUCLEOTIDE SEQUENCE [LARGE SCALE GENOMIC DNA]</scope>
    <source>
        <strain evidence="6 7">X1</strain>
    </source>
</reference>
<dbReference type="PROSITE" id="PS50931">
    <property type="entry name" value="HTH_LYSR"/>
    <property type="match status" value="1"/>
</dbReference>
<gene>
    <name evidence="6" type="ORF">A2G96_23685</name>
</gene>
<dbReference type="SUPFAM" id="SSF46785">
    <property type="entry name" value="Winged helix' DNA-binding domain"/>
    <property type="match status" value="1"/>
</dbReference>
<dbReference type="SUPFAM" id="SSF53850">
    <property type="entry name" value="Periplasmic binding protein-like II"/>
    <property type="match status" value="1"/>
</dbReference>
<dbReference type="GO" id="GO:0003677">
    <property type="term" value="F:DNA binding"/>
    <property type="evidence" value="ECO:0007669"/>
    <property type="project" value="UniProtKB-KW"/>
</dbReference>
<organism evidence="6 7">
    <name type="scientific">Cupriavidus nantongensis</name>
    <dbReference type="NCBI Taxonomy" id="1796606"/>
    <lineage>
        <taxon>Bacteria</taxon>
        <taxon>Pseudomonadati</taxon>
        <taxon>Pseudomonadota</taxon>
        <taxon>Betaproteobacteria</taxon>
        <taxon>Burkholderiales</taxon>
        <taxon>Burkholderiaceae</taxon>
        <taxon>Cupriavidus</taxon>
    </lineage>
</organism>
<proteinExistence type="inferred from homology"/>
<keyword evidence="2" id="KW-0805">Transcription regulation</keyword>
<feature type="domain" description="HTH lysR-type" evidence="5">
    <location>
        <begin position="1"/>
        <end position="58"/>
    </location>
</feature>
<dbReference type="RefSeq" id="WP_062802659.1">
    <property type="nucleotide sequence ID" value="NZ_CP014845.1"/>
</dbReference>
<name>A0A142JRX3_9BURK</name>
<evidence type="ECO:0000259" key="5">
    <source>
        <dbReference type="PROSITE" id="PS50931"/>
    </source>
</evidence>
<evidence type="ECO:0000256" key="4">
    <source>
        <dbReference type="ARBA" id="ARBA00023163"/>
    </source>
</evidence>
<dbReference type="GO" id="GO:0003700">
    <property type="term" value="F:DNA-binding transcription factor activity"/>
    <property type="evidence" value="ECO:0007669"/>
    <property type="project" value="InterPro"/>
</dbReference>